<proteinExistence type="predicted"/>
<dbReference type="Gene3D" id="1.10.1040.10">
    <property type="entry name" value="N-(1-d-carboxylethyl)-l-norvaline Dehydrogenase, domain 2"/>
    <property type="match status" value="1"/>
</dbReference>
<evidence type="ECO:0000313" key="7">
    <source>
        <dbReference type="EMBL" id="EER59494.1"/>
    </source>
</evidence>
<keyword evidence="3" id="KW-0566">Pantothenate biosynthesis</keyword>
<keyword evidence="8" id="KW-1185">Reference proteome</keyword>
<dbReference type="InterPro" id="IPR013332">
    <property type="entry name" value="KPR_N"/>
</dbReference>
<dbReference type="OrthoDB" id="1073746at2"/>
<dbReference type="GO" id="GO:0015940">
    <property type="term" value="P:pantothenate biosynthetic process"/>
    <property type="evidence" value="ECO:0007669"/>
    <property type="project" value="UniProtKB-KW"/>
</dbReference>
<comment type="pathway">
    <text evidence="1">Cofactor biosynthesis; (R)-pantothenate biosynthesis; (R)-pantoate from 3-methyl-2-oxobutanoate: step 2/2.</text>
</comment>
<feature type="domain" description="Ketopantoate reductase N-terminal" evidence="6">
    <location>
        <begin position="3"/>
        <end position="101"/>
    </location>
</feature>
<evidence type="ECO:0000259" key="5">
    <source>
        <dbReference type="Pfam" id="PF02317"/>
    </source>
</evidence>
<comment type="catalytic activity">
    <reaction evidence="4">
        <text>(R)-pantoate + NADP(+) = 2-dehydropantoate + NADPH + H(+)</text>
        <dbReference type="Rhea" id="RHEA:16233"/>
        <dbReference type="ChEBI" id="CHEBI:11561"/>
        <dbReference type="ChEBI" id="CHEBI:15378"/>
        <dbReference type="ChEBI" id="CHEBI:15980"/>
        <dbReference type="ChEBI" id="CHEBI:57783"/>
        <dbReference type="ChEBI" id="CHEBI:58349"/>
        <dbReference type="EC" id="1.1.1.169"/>
    </reaction>
</comment>
<dbReference type="InterPro" id="IPR008927">
    <property type="entry name" value="6-PGluconate_DH-like_C_sf"/>
</dbReference>
<dbReference type="Pfam" id="PF02317">
    <property type="entry name" value="Octopine_DH"/>
    <property type="match status" value="1"/>
</dbReference>
<evidence type="ECO:0000313" key="8">
    <source>
        <dbReference type="Proteomes" id="UP000003856"/>
    </source>
</evidence>
<dbReference type="Pfam" id="PF02558">
    <property type="entry name" value="ApbA"/>
    <property type="match status" value="1"/>
</dbReference>
<feature type="domain" description="Opine dehydrogenase" evidence="5">
    <location>
        <begin position="181"/>
        <end position="322"/>
    </location>
</feature>
<dbReference type="AlphaFoldDB" id="C5T7Q9"/>
<dbReference type="SUPFAM" id="SSF48179">
    <property type="entry name" value="6-phosphogluconate dehydrogenase C-terminal domain-like"/>
    <property type="match status" value="1"/>
</dbReference>
<dbReference type="InterPro" id="IPR013328">
    <property type="entry name" value="6PGD_dom2"/>
</dbReference>
<sequence length="349" mass="37368">MRVAILGAGAIAYGNAALMCQNGHDVILWSPSGRRTAAIATGAPLHSSGAVSGSYHPRIATSCADALAEAEAVVIAVPGYGHRFIIESAAPHVRDDQVIVFSSHLSFAALYLNQLLGERGIAVPIATLATTVTTGRQTSLDTVYVGAIRALLDVAVIPKESTARGIEVCRTLFGDRFQQQTGLLAISLSNLNPQNHLAIALCNLTRMELGEKWGQNENITPAVARFIEALDLERLAIAHAFGLNVRTVQEHFRLSNDVPLGTLHEMVQHRMQRPGPFGPTSLDSRYVTEDMPFGLAPTISIAHIAGVKVPLHESGLCLMSALYGRDFAAENDILPSLGRLTREMLAELG</sequence>
<evidence type="ECO:0000256" key="3">
    <source>
        <dbReference type="ARBA" id="ARBA00022655"/>
    </source>
</evidence>
<dbReference type="Gene3D" id="3.40.50.720">
    <property type="entry name" value="NAD(P)-binding Rossmann-like Domain"/>
    <property type="match status" value="1"/>
</dbReference>
<accession>C5T7Q9</accession>
<protein>
    <recommendedName>
        <fullName evidence="2">2-dehydropantoate 2-reductase</fullName>
    </recommendedName>
</protein>
<comment type="caution">
    <text evidence="7">The sequence shown here is derived from an EMBL/GenBank/DDBJ whole genome shotgun (WGS) entry which is preliminary data.</text>
</comment>
<dbReference type="PATRIC" id="fig|573060.9.peg.2119"/>
<evidence type="ECO:0000256" key="1">
    <source>
        <dbReference type="ARBA" id="ARBA00004994"/>
    </source>
</evidence>
<evidence type="ECO:0000256" key="2">
    <source>
        <dbReference type="ARBA" id="ARBA00019465"/>
    </source>
</evidence>
<dbReference type="PANTHER" id="PTHR38015">
    <property type="entry name" value="BLR6086 PROTEIN"/>
    <property type="match status" value="1"/>
</dbReference>
<dbReference type="SUPFAM" id="SSF51735">
    <property type="entry name" value="NAD(P)-binding Rossmann-fold domains"/>
    <property type="match status" value="1"/>
</dbReference>
<dbReference type="GO" id="GO:0008677">
    <property type="term" value="F:2-dehydropantoate 2-reductase activity"/>
    <property type="evidence" value="ECO:0007669"/>
    <property type="project" value="UniProtKB-EC"/>
</dbReference>
<dbReference type="Proteomes" id="UP000003856">
    <property type="component" value="Unassembled WGS sequence"/>
</dbReference>
<dbReference type="EMBL" id="ACQT01000121">
    <property type="protein sequence ID" value="EER59494.1"/>
    <property type="molecule type" value="Genomic_DNA"/>
</dbReference>
<name>C5T7Q9_ACIDE</name>
<dbReference type="InterPro" id="IPR051729">
    <property type="entry name" value="Opine/Lysopine_DH"/>
</dbReference>
<dbReference type="InterPro" id="IPR036291">
    <property type="entry name" value="NAD(P)-bd_dom_sf"/>
</dbReference>
<dbReference type="InterPro" id="IPR003421">
    <property type="entry name" value="Opine_DH"/>
</dbReference>
<dbReference type="PANTHER" id="PTHR38015:SF1">
    <property type="entry name" value="OPINE DEHYDROGENASE DOMAIN-CONTAINING PROTEIN"/>
    <property type="match status" value="1"/>
</dbReference>
<gene>
    <name evidence="7" type="ORF">AcdelDRAFT_2939</name>
</gene>
<evidence type="ECO:0000259" key="6">
    <source>
        <dbReference type="Pfam" id="PF02558"/>
    </source>
</evidence>
<evidence type="ECO:0000256" key="4">
    <source>
        <dbReference type="ARBA" id="ARBA00048793"/>
    </source>
</evidence>
<organism evidence="7 8">
    <name type="scientific">Acidovorax delafieldii 2AN</name>
    <dbReference type="NCBI Taxonomy" id="573060"/>
    <lineage>
        <taxon>Bacteria</taxon>
        <taxon>Pseudomonadati</taxon>
        <taxon>Pseudomonadota</taxon>
        <taxon>Betaproteobacteria</taxon>
        <taxon>Burkholderiales</taxon>
        <taxon>Comamonadaceae</taxon>
        <taxon>Acidovorax</taxon>
    </lineage>
</organism>
<reference evidence="7 8" key="1">
    <citation type="submission" date="2009-05" db="EMBL/GenBank/DDBJ databases">
        <title>The draft genome of Acidovorax delafieldii 2AN.</title>
        <authorList>
            <consortium name="US DOE Joint Genome Institute (JGI-PGF)"/>
            <person name="Lucas S."/>
            <person name="Copeland A."/>
            <person name="Lapidus A."/>
            <person name="Glavina del Rio T."/>
            <person name="Tice H."/>
            <person name="Bruce D."/>
            <person name="Goodwin L."/>
            <person name="Pitluck S."/>
            <person name="Larimer F."/>
            <person name="Land M.L."/>
            <person name="Hauser L."/>
            <person name="Shelobolina E.S."/>
            <person name="Picardal F."/>
            <person name="Roden E."/>
            <person name="Emerson D."/>
        </authorList>
    </citation>
    <scope>NUCLEOTIDE SEQUENCE [LARGE SCALE GENOMIC DNA]</scope>
    <source>
        <strain evidence="7 8">2AN</strain>
    </source>
</reference>